<accession>A0A8S9R3I9</accession>
<proteinExistence type="predicted"/>
<dbReference type="Proteomes" id="UP000712600">
    <property type="component" value="Unassembled WGS sequence"/>
</dbReference>
<sequence>MCCCMPDYMEVTASYSLPVGCNPEGSRNRLRACVAEHIFGGVFGLVLCPGPWTSGLVSHTSLSNSPVTHPSFFPISGGDGCPNLVSERGFVAVPSWDGN</sequence>
<evidence type="ECO:0000313" key="2">
    <source>
        <dbReference type="Proteomes" id="UP000712600"/>
    </source>
</evidence>
<name>A0A8S9R3I9_BRACR</name>
<comment type="caution">
    <text evidence="1">The sequence shown here is derived from an EMBL/GenBank/DDBJ whole genome shotgun (WGS) entry which is preliminary data.</text>
</comment>
<dbReference type="EMBL" id="QGKX02000996">
    <property type="protein sequence ID" value="KAF3556355.1"/>
    <property type="molecule type" value="Genomic_DNA"/>
</dbReference>
<reference evidence="1" key="1">
    <citation type="submission" date="2019-12" db="EMBL/GenBank/DDBJ databases">
        <title>Genome sequencing and annotation of Brassica cretica.</title>
        <authorList>
            <person name="Studholme D.J."/>
            <person name="Sarris P."/>
        </authorList>
    </citation>
    <scope>NUCLEOTIDE SEQUENCE</scope>
    <source>
        <strain evidence="1">PFS-109/04</strain>
        <tissue evidence="1">Leaf</tissue>
    </source>
</reference>
<organism evidence="1 2">
    <name type="scientific">Brassica cretica</name>
    <name type="common">Mustard</name>
    <dbReference type="NCBI Taxonomy" id="69181"/>
    <lineage>
        <taxon>Eukaryota</taxon>
        <taxon>Viridiplantae</taxon>
        <taxon>Streptophyta</taxon>
        <taxon>Embryophyta</taxon>
        <taxon>Tracheophyta</taxon>
        <taxon>Spermatophyta</taxon>
        <taxon>Magnoliopsida</taxon>
        <taxon>eudicotyledons</taxon>
        <taxon>Gunneridae</taxon>
        <taxon>Pentapetalae</taxon>
        <taxon>rosids</taxon>
        <taxon>malvids</taxon>
        <taxon>Brassicales</taxon>
        <taxon>Brassicaceae</taxon>
        <taxon>Brassiceae</taxon>
        <taxon>Brassica</taxon>
    </lineage>
</organism>
<dbReference type="AlphaFoldDB" id="A0A8S9R3I9"/>
<evidence type="ECO:0000313" key="1">
    <source>
        <dbReference type="EMBL" id="KAF3556355.1"/>
    </source>
</evidence>
<gene>
    <name evidence="1" type="ORF">F2Q69_00012928</name>
</gene>
<protein>
    <submittedName>
        <fullName evidence="1">Uncharacterized protein</fullName>
    </submittedName>
</protein>